<keyword evidence="2" id="KW-1185">Reference proteome</keyword>
<accession>A0A9Q8L4T5</accession>
<dbReference type="OMA" id="NEHRINA"/>
<dbReference type="EMBL" id="CP090163">
    <property type="protein sequence ID" value="UJO10882.1"/>
    <property type="molecule type" value="Genomic_DNA"/>
</dbReference>
<dbReference type="Proteomes" id="UP000756132">
    <property type="component" value="Chromosome 1"/>
</dbReference>
<dbReference type="RefSeq" id="XP_047755248.1">
    <property type="nucleotide sequence ID" value="XM_047901261.1"/>
</dbReference>
<dbReference type="OrthoDB" id="4932428at2759"/>
<reference evidence="1" key="2">
    <citation type="journal article" date="2022" name="Microb. Genom.">
        <title>A chromosome-scale genome assembly of the tomato pathogen Cladosporium fulvum reveals a compartmentalized genome architecture and the presence of a dispensable chromosome.</title>
        <authorList>
            <person name="Zaccaron A.Z."/>
            <person name="Chen L.H."/>
            <person name="Samaras A."/>
            <person name="Stergiopoulos I."/>
        </authorList>
    </citation>
    <scope>NUCLEOTIDE SEQUENCE</scope>
    <source>
        <strain evidence="1">Race5_Kim</strain>
    </source>
</reference>
<proteinExistence type="predicted"/>
<sequence>MACTNIAQQQAQKLALIEALNEHRINAIGELRRVERMFAALGSSDLTQPMTSAWMY</sequence>
<organism evidence="1 2">
    <name type="scientific">Passalora fulva</name>
    <name type="common">Tomato leaf mold</name>
    <name type="synonym">Cladosporium fulvum</name>
    <dbReference type="NCBI Taxonomy" id="5499"/>
    <lineage>
        <taxon>Eukaryota</taxon>
        <taxon>Fungi</taxon>
        <taxon>Dikarya</taxon>
        <taxon>Ascomycota</taxon>
        <taxon>Pezizomycotina</taxon>
        <taxon>Dothideomycetes</taxon>
        <taxon>Dothideomycetidae</taxon>
        <taxon>Mycosphaerellales</taxon>
        <taxon>Mycosphaerellaceae</taxon>
        <taxon>Fulvia</taxon>
    </lineage>
</organism>
<gene>
    <name evidence="1" type="ORF">CLAFUR5_02113</name>
</gene>
<dbReference type="GeneID" id="71981991"/>
<dbReference type="AlphaFoldDB" id="A0A9Q8L4T5"/>
<evidence type="ECO:0000313" key="1">
    <source>
        <dbReference type="EMBL" id="UJO10882.1"/>
    </source>
</evidence>
<protein>
    <submittedName>
        <fullName evidence="1">Uncharacterized protein</fullName>
    </submittedName>
</protein>
<evidence type="ECO:0000313" key="2">
    <source>
        <dbReference type="Proteomes" id="UP000756132"/>
    </source>
</evidence>
<name>A0A9Q8L4T5_PASFU</name>
<dbReference type="KEGG" id="ffu:CLAFUR5_02113"/>
<reference evidence="1" key="1">
    <citation type="submission" date="2021-12" db="EMBL/GenBank/DDBJ databases">
        <authorList>
            <person name="Zaccaron A."/>
            <person name="Stergiopoulos I."/>
        </authorList>
    </citation>
    <scope>NUCLEOTIDE SEQUENCE</scope>
    <source>
        <strain evidence="1">Race5_Kim</strain>
    </source>
</reference>